<dbReference type="Pfam" id="PF08718">
    <property type="entry name" value="GLTP"/>
    <property type="match status" value="1"/>
</dbReference>
<protein>
    <recommendedName>
        <fullName evidence="1">Glycolipid transfer protein domain-containing protein</fullName>
    </recommendedName>
</protein>
<dbReference type="Gene3D" id="1.10.3520.10">
    <property type="entry name" value="Glycolipid transfer protein"/>
    <property type="match status" value="1"/>
</dbReference>
<comment type="caution">
    <text evidence="2">The sequence shown here is derived from an EMBL/GenBank/DDBJ whole genome shotgun (WGS) entry which is preliminary data.</text>
</comment>
<evidence type="ECO:0000313" key="3">
    <source>
        <dbReference type="Proteomes" id="UP001515480"/>
    </source>
</evidence>
<dbReference type="SUPFAM" id="SSF110004">
    <property type="entry name" value="Glycolipid transfer protein, GLTP"/>
    <property type="match status" value="1"/>
</dbReference>
<dbReference type="InterPro" id="IPR036497">
    <property type="entry name" value="GLTP_sf"/>
</dbReference>
<organism evidence="2 3">
    <name type="scientific">Prymnesium parvum</name>
    <name type="common">Toxic golden alga</name>
    <dbReference type="NCBI Taxonomy" id="97485"/>
    <lineage>
        <taxon>Eukaryota</taxon>
        <taxon>Haptista</taxon>
        <taxon>Haptophyta</taxon>
        <taxon>Prymnesiophyceae</taxon>
        <taxon>Prymnesiales</taxon>
        <taxon>Prymnesiaceae</taxon>
        <taxon>Prymnesium</taxon>
    </lineage>
</organism>
<gene>
    <name evidence="2" type="ORF">AB1Y20_004618</name>
</gene>
<reference evidence="2 3" key="1">
    <citation type="journal article" date="2024" name="Science">
        <title>Giant polyketide synthase enzymes in the biosynthesis of giant marine polyether toxins.</title>
        <authorList>
            <person name="Fallon T.R."/>
            <person name="Shende V.V."/>
            <person name="Wierzbicki I.H."/>
            <person name="Pendleton A.L."/>
            <person name="Watervoot N.F."/>
            <person name="Auber R.P."/>
            <person name="Gonzalez D.J."/>
            <person name="Wisecaver J.H."/>
            <person name="Moore B.S."/>
        </authorList>
    </citation>
    <scope>NUCLEOTIDE SEQUENCE [LARGE SCALE GENOMIC DNA]</scope>
    <source>
        <strain evidence="2 3">12B1</strain>
    </source>
</reference>
<evidence type="ECO:0000259" key="1">
    <source>
        <dbReference type="Pfam" id="PF08718"/>
    </source>
</evidence>
<dbReference type="Proteomes" id="UP001515480">
    <property type="component" value="Unassembled WGS sequence"/>
</dbReference>
<dbReference type="GO" id="GO:0005829">
    <property type="term" value="C:cytosol"/>
    <property type="evidence" value="ECO:0007669"/>
    <property type="project" value="TreeGrafter"/>
</dbReference>
<dbReference type="EMBL" id="JBGBPQ010000016">
    <property type="protein sequence ID" value="KAL1508518.1"/>
    <property type="molecule type" value="Genomic_DNA"/>
</dbReference>
<dbReference type="GO" id="GO:0016020">
    <property type="term" value="C:membrane"/>
    <property type="evidence" value="ECO:0007669"/>
    <property type="project" value="TreeGrafter"/>
</dbReference>
<dbReference type="PANTHER" id="PTHR10219">
    <property type="entry name" value="GLYCOLIPID TRANSFER PROTEIN-RELATED"/>
    <property type="match status" value="1"/>
</dbReference>
<proteinExistence type="predicted"/>
<accession>A0AB34IZS8</accession>
<dbReference type="AlphaFoldDB" id="A0AB34IZS8"/>
<feature type="domain" description="Glycolipid transfer protein" evidence="1">
    <location>
        <begin position="85"/>
        <end position="220"/>
    </location>
</feature>
<evidence type="ECO:0000313" key="2">
    <source>
        <dbReference type="EMBL" id="KAL1508518.1"/>
    </source>
</evidence>
<dbReference type="InterPro" id="IPR014830">
    <property type="entry name" value="Glycolipid_transfer_prot_dom"/>
</dbReference>
<keyword evidence="3" id="KW-1185">Reference proteome</keyword>
<sequence length="268" mass="30060">MSDGFMSLDVLAVGLLLAGVLSASIATIARRRSKLTISPSETLDSPLLPASDVEMWLSPVQHSVQLLRVALVGDTDVAIELLAVAGRDLCDMLENLGPFTAILDDVRDNLRKIQQSPFRPEGVDQLRALLEAECAQKVHRKPGRLHDKSAATGLVWSCRFIRFWEQVCRLSLEHRAGDHGKEQAVPFRRFIEGAYVKVLLPHNGWISEQSFRIALNGIPQDWRWQKLSHTEDAFWEDCAEWVEAMHSVTARAEAMLTELNLKDESKSI</sequence>
<name>A0AB34IZS8_PRYPA</name>
<dbReference type="GO" id="GO:1902387">
    <property type="term" value="F:ceramide 1-phosphate binding"/>
    <property type="evidence" value="ECO:0007669"/>
    <property type="project" value="TreeGrafter"/>
</dbReference>
<dbReference type="GO" id="GO:1902388">
    <property type="term" value="F:ceramide 1-phosphate transfer activity"/>
    <property type="evidence" value="ECO:0007669"/>
    <property type="project" value="TreeGrafter"/>
</dbReference>